<dbReference type="PANTHER" id="PTHR47023">
    <property type="entry name" value="SEX PEPTIDE RECEPTOR"/>
    <property type="match status" value="1"/>
</dbReference>
<dbReference type="Proteomes" id="UP000887563">
    <property type="component" value="Unplaced"/>
</dbReference>
<feature type="transmembrane region" description="Helical" evidence="2">
    <location>
        <begin position="217"/>
        <end position="237"/>
    </location>
</feature>
<protein>
    <submittedName>
        <fullName evidence="4">G_PROTEIN_RECEP_F1_2 domain-containing protein</fullName>
    </submittedName>
</protein>
<reference evidence="4" key="1">
    <citation type="submission" date="2022-11" db="UniProtKB">
        <authorList>
            <consortium name="WormBaseParasite"/>
        </authorList>
    </citation>
    <scope>IDENTIFICATION</scope>
</reference>
<sequence length="498" mass="56379">MQLVQIDGDADLTIHNISILPSDQCATEEQRVAKCCCGTGFFYDFPTGKCLVSSNVGFMFGRLNNGWTHVAIYGFVYPMLVLVMIAPLSAVMLGMSKREKREGESRYPNPLYQLISLLCFCAWMSLLAPLPFSCWYYVLGDGLRHMNQSIAMCHLFRNTMEVIKIIINIQNKFLNKKRLIPHTTDTLITLCSVILAGARFLTQYHRNTLKLRTVERFSRAILFVILLSVILGGLRFFEHDVALYSLCMDTEPGPYWARRCMVTDGSLVSFLRLGRAFWKIFLPLADLFAQFILPGAALILIHIGFNRERVIDCQPDEHNRFGRSLRDQTKILIYAVTIAFLVVQLPTSAVTMLSLTVTHFGTNKFLTLLAILFGHLQPLFSAATIIANCGCVLTAYYVIVKDDDLDIDHDRSESSVDLVVNEHLLSEQRQPRRPSAYRNYLSTSFSFDNASMYSSRRGSEYPEQMIFINAPSSHSPIPHQSRSNTPRELQSTTACSDK</sequence>
<evidence type="ECO:0000256" key="2">
    <source>
        <dbReference type="SAM" id="Phobius"/>
    </source>
</evidence>
<feature type="transmembrane region" description="Helical" evidence="2">
    <location>
        <begin position="70"/>
        <end position="93"/>
    </location>
</feature>
<evidence type="ECO:0000313" key="4">
    <source>
        <dbReference type="WBParaSite" id="Minc3s01773g26193"/>
    </source>
</evidence>
<feature type="transmembrane region" description="Helical" evidence="2">
    <location>
        <begin position="114"/>
        <end position="138"/>
    </location>
</feature>
<evidence type="ECO:0000256" key="1">
    <source>
        <dbReference type="SAM" id="MobiDB-lite"/>
    </source>
</evidence>
<organism evidence="3 4">
    <name type="scientific">Meloidogyne incognita</name>
    <name type="common">Southern root-knot nematode worm</name>
    <name type="synonym">Oxyuris incognita</name>
    <dbReference type="NCBI Taxonomy" id="6306"/>
    <lineage>
        <taxon>Eukaryota</taxon>
        <taxon>Metazoa</taxon>
        <taxon>Ecdysozoa</taxon>
        <taxon>Nematoda</taxon>
        <taxon>Chromadorea</taxon>
        <taxon>Rhabditida</taxon>
        <taxon>Tylenchina</taxon>
        <taxon>Tylenchomorpha</taxon>
        <taxon>Tylenchoidea</taxon>
        <taxon>Meloidogynidae</taxon>
        <taxon>Meloidogyninae</taxon>
        <taxon>Meloidogyne</taxon>
        <taxon>Meloidogyne incognita group</taxon>
    </lineage>
</organism>
<dbReference type="WBParaSite" id="Minc3s01773g26193">
    <property type="protein sequence ID" value="Minc3s01773g26193"/>
    <property type="gene ID" value="Minc3s01773g26193"/>
</dbReference>
<accession>A0A914MF57</accession>
<feature type="transmembrane region" description="Helical" evidence="2">
    <location>
        <begin position="187"/>
        <end position="205"/>
    </location>
</feature>
<feature type="transmembrane region" description="Helical" evidence="2">
    <location>
        <begin position="375"/>
        <end position="399"/>
    </location>
</feature>
<evidence type="ECO:0000313" key="3">
    <source>
        <dbReference type="Proteomes" id="UP000887563"/>
    </source>
</evidence>
<keyword evidence="2" id="KW-0472">Membrane</keyword>
<keyword evidence="2" id="KW-0812">Transmembrane</keyword>
<proteinExistence type="predicted"/>
<dbReference type="InterPro" id="IPR053071">
    <property type="entry name" value="GPCR1-related_rcpt"/>
</dbReference>
<keyword evidence="3" id="KW-1185">Reference proteome</keyword>
<feature type="region of interest" description="Disordered" evidence="1">
    <location>
        <begin position="472"/>
        <end position="498"/>
    </location>
</feature>
<keyword evidence="2" id="KW-1133">Transmembrane helix</keyword>
<feature type="transmembrane region" description="Helical" evidence="2">
    <location>
        <begin position="331"/>
        <end position="355"/>
    </location>
</feature>
<dbReference type="PANTHER" id="PTHR47023:SF6">
    <property type="entry name" value="G_PROTEIN_RECEP_F1_2 DOMAIN-CONTAINING PROTEIN"/>
    <property type="match status" value="1"/>
</dbReference>
<feature type="transmembrane region" description="Helical" evidence="2">
    <location>
        <begin position="280"/>
        <end position="301"/>
    </location>
</feature>
<name>A0A914MF57_MELIC</name>
<dbReference type="AlphaFoldDB" id="A0A914MF57"/>